<feature type="transmembrane region" description="Helical" evidence="7">
    <location>
        <begin position="96"/>
        <end position="116"/>
    </location>
</feature>
<accession>A0A316DZM1</accession>
<sequence>MLYSQSQGELMEKIVKVRLNEIPHLRSVAFIAVVAQHAIGMFTRTNGINLSDLVVLSVLFNLMKFAVPMFVFITGLVIFYNYYAEIRVGSYLVKRVREIIIPYVIWAVFYYFYWAWDRADHAWHDLPSVLLTGSGYYHLWFVAMIFQFYLLYPLFRLLFKALQPYLSRERVLVPFLVVLTAFFIWSTVYLINHSSQWHSNVFGLRGFLNNFDRTFPVWYLYFVLGGVAALAIGKWRLWVAKVQGWNYVAFAIGLGWVTYELAKGINLNAKLPSQFPIYLGVSNSFKLSMILFTLSSFVLLYQWAMKWSERDNLLTKLSILIGKYSYGTFLIHALWLDEVYHVVVDYMPSYNNTVKALVAVVLCVTLSLVSTMVISKIPFLGALVVGTTGKRQKKPKVSF</sequence>
<evidence type="ECO:0000256" key="4">
    <source>
        <dbReference type="ARBA" id="ARBA00022692"/>
    </source>
</evidence>
<keyword evidence="4 7" id="KW-0812">Transmembrane</keyword>
<evidence type="ECO:0000256" key="7">
    <source>
        <dbReference type="SAM" id="Phobius"/>
    </source>
</evidence>
<evidence type="ECO:0000313" key="9">
    <source>
        <dbReference type="EMBL" id="PWK15980.1"/>
    </source>
</evidence>
<dbReference type="Proteomes" id="UP000245634">
    <property type="component" value="Unassembled WGS sequence"/>
</dbReference>
<feature type="transmembrane region" description="Helical" evidence="7">
    <location>
        <begin position="356"/>
        <end position="386"/>
    </location>
</feature>
<dbReference type="GO" id="GO:0016413">
    <property type="term" value="F:O-acetyltransferase activity"/>
    <property type="evidence" value="ECO:0007669"/>
    <property type="project" value="TreeGrafter"/>
</dbReference>
<feature type="transmembrane region" description="Helical" evidence="7">
    <location>
        <begin position="245"/>
        <end position="265"/>
    </location>
</feature>
<keyword evidence="6 7" id="KW-0472">Membrane</keyword>
<evidence type="ECO:0000256" key="6">
    <source>
        <dbReference type="ARBA" id="ARBA00023136"/>
    </source>
</evidence>
<comment type="subcellular location">
    <subcellularLocation>
        <location evidence="1">Cell membrane</location>
        <topology evidence="1">Multi-pass membrane protein</topology>
    </subcellularLocation>
</comment>
<evidence type="ECO:0000256" key="5">
    <source>
        <dbReference type="ARBA" id="ARBA00022989"/>
    </source>
</evidence>
<feature type="domain" description="Acyltransferase 3" evidence="8">
    <location>
        <begin position="23"/>
        <end position="370"/>
    </location>
</feature>
<gene>
    <name evidence="9" type="ORF">C7459_102226</name>
</gene>
<keyword evidence="10" id="KW-1185">Reference proteome</keyword>
<comment type="similarity">
    <text evidence="2">Belongs to the acyltransferase 3 family.</text>
</comment>
<dbReference type="Pfam" id="PF01757">
    <property type="entry name" value="Acyl_transf_3"/>
    <property type="match status" value="1"/>
</dbReference>
<protein>
    <submittedName>
        <fullName evidence="9">Acyltransferase-like protein</fullName>
    </submittedName>
</protein>
<keyword evidence="9" id="KW-0808">Transferase</keyword>
<evidence type="ECO:0000256" key="1">
    <source>
        <dbReference type="ARBA" id="ARBA00004651"/>
    </source>
</evidence>
<feature type="transmembrane region" description="Helical" evidence="7">
    <location>
        <begin position="285"/>
        <end position="305"/>
    </location>
</feature>
<dbReference type="InterPro" id="IPR002656">
    <property type="entry name" value="Acyl_transf_3_dom"/>
</dbReference>
<name>A0A316DZM1_9BACL</name>
<organism evidence="9 10">
    <name type="scientific">Tumebacillus permanentifrigoris</name>
    <dbReference type="NCBI Taxonomy" id="378543"/>
    <lineage>
        <taxon>Bacteria</taxon>
        <taxon>Bacillati</taxon>
        <taxon>Bacillota</taxon>
        <taxon>Bacilli</taxon>
        <taxon>Bacillales</taxon>
        <taxon>Alicyclobacillaceae</taxon>
        <taxon>Tumebacillus</taxon>
    </lineage>
</organism>
<feature type="transmembrane region" description="Helical" evidence="7">
    <location>
        <begin position="65"/>
        <end position="84"/>
    </location>
</feature>
<dbReference type="PANTHER" id="PTHR40074:SF2">
    <property type="entry name" value="O-ACETYLTRANSFERASE WECH"/>
    <property type="match status" value="1"/>
</dbReference>
<keyword evidence="3" id="KW-1003">Cell membrane</keyword>
<evidence type="ECO:0000256" key="2">
    <source>
        <dbReference type="ARBA" id="ARBA00007400"/>
    </source>
</evidence>
<comment type="caution">
    <text evidence="9">The sequence shown here is derived from an EMBL/GenBank/DDBJ whole genome shotgun (WGS) entry which is preliminary data.</text>
</comment>
<keyword evidence="9" id="KW-0012">Acyltransferase</keyword>
<evidence type="ECO:0000313" key="10">
    <source>
        <dbReference type="Proteomes" id="UP000245634"/>
    </source>
</evidence>
<dbReference type="AlphaFoldDB" id="A0A316DZM1"/>
<feature type="transmembrane region" description="Helical" evidence="7">
    <location>
        <begin position="28"/>
        <end position="45"/>
    </location>
</feature>
<reference evidence="9 10" key="1">
    <citation type="submission" date="2018-05" db="EMBL/GenBank/DDBJ databases">
        <title>Genomic Encyclopedia of Type Strains, Phase IV (KMG-IV): sequencing the most valuable type-strain genomes for metagenomic binning, comparative biology and taxonomic classification.</title>
        <authorList>
            <person name="Goeker M."/>
        </authorList>
    </citation>
    <scope>NUCLEOTIDE SEQUENCE [LARGE SCALE GENOMIC DNA]</scope>
    <source>
        <strain evidence="9 10">DSM 18773</strain>
    </source>
</reference>
<feature type="transmembrane region" description="Helical" evidence="7">
    <location>
        <begin position="136"/>
        <end position="159"/>
    </location>
</feature>
<feature type="transmembrane region" description="Helical" evidence="7">
    <location>
        <begin position="215"/>
        <end position="233"/>
    </location>
</feature>
<dbReference type="GO" id="GO:0005886">
    <property type="term" value="C:plasma membrane"/>
    <property type="evidence" value="ECO:0007669"/>
    <property type="project" value="UniProtKB-SubCell"/>
</dbReference>
<evidence type="ECO:0000256" key="3">
    <source>
        <dbReference type="ARBA" id="ARBA00022475"/>
    </source>
</evidence>
<keyword evidence="5 7" id="KW-1133">Transmembrane helix</keyword>
<evidence type="ECO:0000259" key="8">
    <source>
        <dbReference type="Pfam" id="PF01757"/>
    </source>
</evidence>
<dbReference type="PANTHER" id="PTHR40074">
    <property type="entry name" value="O-ACETYLTRANSFERASE WECH"/>
    <property type="match status" value="1"/>
</dbReference>
<feature type="transmembrane region" description="Helical" evidence="7">
    <location>
        <begin position="171"/>
        <end position="191"/>
    </location>
</feature>
<proteinExistence type="inferred from homology"/>
<feature type="transmembrane region" description="Helical" evidence="7">
    <location>
        <begin position="317"/>
        <end position="336"/>
    </location>
</feature>
<dbReference type="EMBL" id="QGGL01000002">
    <property type="protein sequence ID" value="PWK15980.1"/>
    <property type="molecule type" value="Genomic_DNA"/>
</dbReference>
<dbReference type="GO" id="GO:0009246">
    <property type="term" value="P:enterobacterial common antigen biosynthetic process"/>
    <property type="evidence" value="ECO:0007669"/>
    <property type="project" value="TreeGrafter"/>
</dbReference>